<gene>
    <name evidence="2" type="ORF">F442_05160</name>
</gene>
<proteinExistence type="predicted"/>
<evidence type="ECO:0000313" key="3">
    <source>
        <dbReference type="Proteomes" id="UP000018948"/>
    </source>
</evidence>
<accession>W2ZPI6</accession>
<organism evidence="2 3">
    <name type="scientific">Phytophthora nicotianae P10297</name>
    <dbReference type="NCBI Taxonomy" id="1317064"/>
    <lineage>
        <taxon>Eukaryota</taxon>
        <taxon>Sar</taxon>
        <taxon>Stramenopiles</taxon>
        <taxon>Oomycota</taxon>
        <taxon>Peronosporomycetes</taxon>
        <taxon>Peronosporales</taxon>
        <taxon>Peronosporaceae</taxon>
        <taxon>Phytophthora</taxon>
    </lineage>
</organism>
<feature type="region of interest" description="Disordered" evidence="1">
    <location>
        <begin position="1"/>
        <end position="39"/>
    </location>
</feature>
<feature type="compositionally biased region" description="Basic and acidic residues" evidence="1">
    <location>
        <begin position="1"/>
        <end position="33"/>
    </location>
</feature>
<evidence type="ECO:0000256" key="1">
    <source>
        <dbReference type="SAM" id="MobiDB-lite"/>
    </source>
</evidence>
<name>W2ZPI6_PHYNI</name>
<reference evidence="2 3" key="1">
    <citation type="submission" date="2013-11" db="EMBL/GenBank/DDBJ databases">
        <title>The Genome Sequence of Phytophthora parasitica P10297.</title>
        <authorList>
            <consortium name="The Broad Institute Genomics Platform"/>
            <person name="Russ C."/>
            <person name="Tyler B."/>
            <person name="Panabieres F."/>
            <person name="Shan W."/>
            <person name="Tripathy S."/>
            <person name="Grunwald N."/>
            <person name="Machado M."/>
            <person name="Johnson C.S."/>
            <person name="Walker B."/>
            <person name="Young S.K."/>
            <person name="Zeng Q."/>
            <person name="Gargeya S."/>
            <person name="Fitzgerald M."/>
            <person name="Haas B."/>
            <person name="Abouelleil A."/>
            <person name="Allen A.W."/>
            <person name="Alvarado L."/>
            <person name="Arachchi H.M."/>
            <person name="Berlin A.M."/>
            <person name="Chapman S.B."/>
            <person name="Gainer-Dewar J."/>
            <person name="Goldberg J."/>
            <person name="Griggs A."/>
            <person name="Gujja S."/>
            <person name="Hansen M."/>
            <person name="Howarth C."/>
            <person name="Imamovic A."/>
            <person name="Ireland A."/>
            <person name="Larimer J."/>
            <person name="McCowan C."/>
            <person name="Murphy C."/>
            <person name="Pearson M."/>
            <person name="Poon T.W."/>
            <person name="Priest M."/>
            <person name="Roberts A."/>
            <person name="Saif S."/>
            <person name="Shea T."/>
            <person name="Sisk P."/>
            <person name="Sykes S."/>
            <person name="Wortman J."/>
            <person name="Nusbaum C."/>
            <person name="Birren B."/>
        </authorList>
    </citation>
    <scope>NUCLEOTIDE SEQUENCE [LARGE SCALE GENOMIC DNA]</scope>
    <source>
        <strain evidence="2 3">P10297</strain>
    </source>
</reference>
<dbReference type="EMBL" id="ANIY01001113">
    <property type="protein sequence ID" value="ETP49287.1"/>
    <property type="molecule type" value="Genomic_DNA"/>
</dbReference>
<evidence type="ECO:0000313" key="2">
    <source>
        <dbReference type="EMBL" id="ETP49287.1"/>
    </source>
</evidence>
<sequence length="138" mass="15271">MTNDASRDERDVKGQKKRKVEANDGEIKAEKQKPSTAGSHVVHWGVDVMMVAIETGDPEVVQNGDDEIAKISLPKGRCVLDYESCESVKLIEMLLGCGYIQRDEDLASAASKSLASFGVWISCSRLFYFTLPLAKFDR</sequence>
<protein>
    <submittedName>
        <fullName evidence="2">Uncharacterized protein</fullName>
    </submittedName>
</protein>
<dbReference type="Proteomes" id="UP000018948">
    <property type="component" value="Unassembled WGS sequence"/>
</dbReference>
<dbReference type="AlphaFoldDB" id="W2ZPI6"/>
<comment type="caution">
    <text evidence="2">The sequence shown here is derived from an EMBL/GenBank/DDBJ whole genome shotgun (WGS) entry which is preliminary data.</text>
</comment>